<comment type="similarity">
    <text evidence="4">Belongs to the class I-like SAM-binding methyltransferase superfamily. RNA M5U methyltransferase family.</text>
</comment>
<organism evidence="6 7">
    <name type="scientific">Flaviflexus equikiangi</name>
    <dbReference type="NCBI Taxonomy" id="2758573"/>
    <lineage>
        <taxon>Bacteria</taxon>
        <taxon>Bacillati</taxon>
        <taxon>Actinomycetota</taxon>
        <taxon>Actinomycetes</taxon>
        <taxon>Actinomycetales</taxon>
        <taxon>Actinomycetaceae</taxon>
        <taxon>Flaviflexus</taxon>
    </lineage>
</organism>
<accession>A0ABS2TFG1</accession>
<dbReference type="CDD" id="cd02440">
    <property type="entry name" value="AdoMet_MTases"/>
    <property type="match status" value="1"/>
</dbReference>
<evidence type="ECO:0000256" key="5">
    <source>
        <dbReference type="PROSITE-ProRule" id="PRU10015"/>
    </source>
</evidence>
<dbReference type="PANTHER" id="PTHR11061">
    <property type="entry name" value="RNA M5U METHYLTRANSFERASE"/>
    <property type="match status" value="1"/>
</dbReference>
<dbReference type="EMBL" id="JAFFJS010000001">
    <property type="protein sequence ID" value="MBM9432251.1"/>
    <property type="molecule type" value="Genomic_DNA"/>
</dbReference>
<dbReference type="PROSITE" id="PS01230">
    <property type="entry name" value="TRMA_1"/>
    <property type="match status" value="1"/>
</dbReference>
<protein>
    <submittedName>
        <fullName evidence="6">Methyltransferase domain-containing protein</fullName>
    </submittedName>
</protein>
<keyword evidence="3 4" id="KW-0949">S-adenosyl-L-methionine</keyword>
<evidence type="ECO:0000256" key="1">
    <source>
        <dbReference type="ARBA" id="ARBA00022603"/>
    </source>
</evidence>
<dbReference type="SUPFAM" id="SSF53335">
    <property type="entry name" value="S-adenosyl-L-methionine-dependent methyltransferases"/>
    <property type="match status" value="1"/>
</dbReference>
<gene>
    <name evidence="6" type="ORF">JVW63_00785</name>
</gene>
<comment type="caution">
    <text evidence="6">The sequence shown here is derived from an EMBL/GenBank/DDBJ whole genome shotgun (WGS) entry which is preliminary data.</text>
</comment>
<dbReference type="InterPro" id="IPR010280">
    <property type="entry name" value="U5_MeTrfase_fam"/>
</dbReference>
<sequence>MATDNHFPLTPCGYFNAGLCRSCTHLAVPYREQVALKQRRAEETLPCDEWFAPVESAEFGFRNKAKIVVTGTPEHPRLGIVGDGRGQDLRDCLLYPPIITAAHETLARFVARAGLVPYSVPGRVGELKSIILTASPLDRLMIRFVLRTEKLVPSLLAHLDWLVDRLPVDVVTANIHPHHVALPEGPTEIPLYGGDVLDMSLGPLDLRLRAQGFFQTNTDITRVLYATAAAWVDETDPEEVWDLYCGVGGFAKSVARPWRTVRGVELSEDAVRAAGGPPTFIAADAGLWARQQESAPDLLIVNPPRRGIGDLAEWIRDSPIDRVLYSSCNLRSAADDLGTMGFRAVRAQLFDMFPHTGHMECLILAERSTGSDG</sequence>
<keyword evidence="1 4" id="KW-0489">Methyltransferase</keyword>
<dbReference type="Gene3D" id="2.40.50.1070">
    <property type="match status" value="1"/>
</dbReference>
<proteinExistence type="inferred from homology"/>
<evidence type="ECO:0000256" key="3">
    <source>
        <dbReference type="ARBA" id="ARBA00022691"/>
    </source>
</evidence>
<dbReference type="PROSITE" id="PS01231">
    <property type="entry name" value="TRMA_2"/>
    <property type="match status" value="1"/>
</dbReference>
<name>A0ABS2TFG1_9ACTO</name>
<feature type="active site" evidence="5">
    <location>
        <position position="328"/>
    </location>
</feature>
<dbReference type="InterPro" id="IPR030391">
    <property type="entry name" value="MeTrfase_TrmA_CS"/>
</dbReference>
<dbReference type="PANTHER" id="PTHR11061:SF30">
    <property type="entry name" value="TRNA (URACIL(54)-C(5))-METHYLTRANSFERASE"/>
    <property type="match status" value="1"/>
</dbReference>
<feature type="active site" description="Nucleophile" evidence="4">
    <location>
        <position position="328"/>
    </location>
</feature>
<feature type="binding site" evidence="4">
    <location>
        <position position="244"/>
    </location>
    <ligand>
        <name>S-adenosyl-L-methionine</name>
        <dbReference type="ChEBI" id="CHEBI:59789"/>
    </ligand>
</feature>
<evidence type="ECO:0000256" key="4">
    <source>
        <dbReference type="PROSITE-ProRule" id="PRU01024"/>
    </source>
</evidence>
<dbReference type="GO" id="GO:0008168">
    <property type="term" value="F:methyltransferase activity"/>
    <property type="evidence" value="ECO:0007669"/>
    <property type="project" value="UniProtKB-KW"/>
</dbReference>
<feature type="binding site" evidence="4">
    <location>
        <position position="265"/>
    </location>
    <ligand>
        <name>S-adenosyl-L-methionine</name>
        <dbReference type="ChEBI" id="CHEBI:59789"/>
    </ligand>
</feature>
<dbReference type="InterPro" id="IPR030390">
    <property type="entry name" value="MeTrfase_TrmA_AS"/>
</dbReference>
<reference evidence="7" key="1">
    <citation type="submission" date="2021-02" db="EMBL/GenBank/DDBJ databases">
        <title>Leucobacter sp. CX169.</title>
        <authorList>
            <person name="Cheng Y."/>
        </authorList>
    </citation>
    <scope>NUCLEOTIDE SEQUENCE [LARGE SCALE GENOMIC DNA]</scope>
    <source>
        <strain evidence="7">JY899</strain>
    </source>
</reference>
<dbReference type="RefSeq" id="WP_187995861.1">
    <property type="nucleotide sequence ID" value="NZ_JACEXG010000001.1"/>
</dbReference>
<dbReference type="InterPro" id="IPR029063">
    <property type="entry name" value="SAM-dependent_MTases_sf"/>
</dbReference>
<evidence type="ECO:0000256" key="2">
    <source>
        <dbReference type="ARBA" id="ARBA00022679"/>
    </source>
</evidence>
<dbReference type="Gene3D" id="3.40.50.150">
    <property type="entry name" value="Vaccinia Virus protein VP39"/>
    <property type="match status" value="1"/>
</dbReference>
<dbReference type="GO" id="GO:0032259">
    <property type="term" value="P:methylation"/>
    <property type="evidence" value="ECO:0007669"/>
    <property type="project" value="UniProtKB-KW"/>
</dbReference>
<feature type="binding site" evidence="4">
    <location>
        <position position="215"/>
    </location>
    <ligand>
        <name>S-adenosyl-L-methionine</name>
        <dbReference type="ChEBI" id="CHEBI:59789"/>
    </ligand>
</feature>
<keyword evidence="2 4" id="KW-0808">Transferase</keyword>
<dbReference type="PROSITE" id="PS51687">
    <property type="entry name" value="SAM_MT_RNA_M5U"/>
    <property type="match status" value="1"/>
</dbReference>
<dbReference type="Pfam" id="PF05958">
    <property type="entry name" value="tRNA_U5-meth_tr"/>
    <property type="match status" value="1"/>
</dbReference>
<feature type="binding site" evidence="4">
    <location>
        <position position="302"/>
    </location>
    <ligand>
        <name>S-adenosyl-L-methionine</name>
        <dbReference type="ChEBI" id="CHEBI:59789"/>
    </ligand>
</feature>
<keyword evidence="7" id="KW-1185">Reference proteome</keyword>
<evidence type="ECO:0000313" key="6">
    <source>
        <dbReference type="EMBL" id="MBM9432251.1"/>
    </source>
</evidence>
<dbReference type="Proteomes" id="UP000705983">
    <property type="component" value="Unassembled WGS sequence"/>
</dbReference>
<evidence type="ECO:0000313" key="7">
    <source>
        <dbReference type="Proteomes" id="UP000705983"/>
    </source>
</evidence>